<organism evidence="2 3">
    <name type="scientific">Solanum tuberosum</name>
    <name type="common">Potato</name>
    <dbReference type="NCBI Taxonomy" id="4113"/>
    <lineage>
        <taxon>Eukaryota</taxon>
        <taxon>Viridiplantae</taxon>
        <taxon>Streptophyta</taxon>
        <taxon>Embryophyta</taxon>
        <taxon>Tracheophyta</taxon>
        <taxon>Spermatophyta</taxon>
        <taxon>Magnoliopsida</taxon>
        <taxon>eudicotyledons</taxon>
        <taxon>Gunneridae</taxon>
        <taxon>Pentapetalae</taxon>
        <taxon>asterids</taxon>
        <taxon>lamiids</taxon>
        <taxon>Solanales</taxon>
        <taxon>Solanaceae</taxon>
        <taxon>Solanoideae</taxon>
        <taxon>Solaneae</taxon>
        <taxon>Solanum</taxon>
    </lineage>
</organism>
<dbReference type="Proteomes" id="UP000011115">
    <property type="component" value="Unassembled WGS sequence"/>
</dbReference>
<reference evidence="3" key="1">
    <citation type="journal article" date="2011" name="Nature">
        <title>Genome sequence and analysis of the tuber crop potato.</title>
        <authorList>
            <consortium name="The Potato Genome Sequencing Consortium"/>
        </authorList>
    </citation>
    <scope>NUCLEOTIDE SEQUENCE [LARGE SCALE GENOMIC DNA]</scope>
    <source>
        <strain evidence="3">cv. DM1-3 516 R44</strain>
    </source>
</reference>
<dbReference type="InParanoid" id="M1DW21"/>
<dbReference type="AlphaFoldDB" id="M1DW21"/>
<protein>
    <submittedName>
        <fullName evidence="2">Uncharacterized protein</fullName>
    </submittedName>
</protein>
<feature type="compositionally biased region" description="Pro residues" evidence="1">
    <location>
        <begin position="59"/>
        <end position="72"/>
    </location>
</feature>
<feature type="region of interest" description="Disordered" evidence="1">
    <location>
        <begin position="32"/>
        <end position="143"/>
    </location>
</feature>
<dbReference type="Gramene" id="PGSC0003DMT400095328">
    <property type="protein sequence ID" value="PGSC0003DMT400095328"/>
    <property type="gene ID" value="PGSC0003DMG400044899"/>
</dbReference>
<name>M1DW21_SOLTU</name>
<dbReference type="EnsemblPlants" id="PGSC0003DMT400095328">
    <property type="protein sequence ID" value="PGSC0003DMT400095328"/>
    <property type="gene ID" value="PGSC0003DMG400044899"/>
</dbReference>
<evidence type="ECO:0000313" key="2">
    <source>
        <dbReference type="EnsemblPlants" id="PGSC0003DMT400095328"/>
    </source>
</evidence>
<dbReference type="HOGENOM" id="CLU_1809592_0_0_1"/>
<evidence type="ECO:0000256" key="1">
    <source>
        <dbReference type="SAM" id="MobiDB-lite"/>
    </source>
</evidence>
<sequence length="143" mass="15143">MSSRVLFLNVLCTTSDKQEATGHVPQVEVAHCETQGETSSQPPTASPPLQEPPRATGLPAPPAVPPLVPPIPSDQDFKSAIEMTDTRQTTTSQGLDTTASKGIGKVPQVEVAHCENQGETSFQPPIASQPLHEPPRATGPRLH</sequence>
<evidence type="ECO:0000313" key="3">
    <source>
        <dbReference type="Proteomes" id="UP000011115"/>
    </source>
</evidence>
<dbReference type="PaxDb" id="4113-PGSC0003DMT400095328"/>
<accession>M1DW21</accession>
<proteinExistence type="predicted"/>
<reference evidence="2" key="2">
    <citation type="submission" date="2015-06" db="UniProtKB">
        <authorList>
            <consortium name="EnsemblPlants"/>
        </authorList>
    </citation>
    <scope>IDENTIFICATION</scope>
    <source>
        <strain evidence="2">DM1-3 516 R44</strain>
    </source>
</reference>
<keyword evidence="3" id="KW-1185">Reference proteome</keyword>
<feature type="compositionally biased region" description="Polar residues" evidence="1">
    <location>
        <begin position="86"/>
        <end position="100"/>
    </location>
</feature>